<gene>
    <name evidence="3" type="ORF">pipiens_012689</name>
</gene>
<evidence type="ECO:0000256" key="2">
    <source>
        <dbReference type="SAM" id="SignalP"/>
    </source>
</evidence>
<keyword evidence="4" id="KW-1185">Reference proteome</keyword>
<organism evidence="3 4">
    <name type="scientific">Culex pipiens pipiens</name>
    <name type="common">Northern house mosquito</name>
    <dbReference type="NCBI Taxonomy" id="38569"/>
    <lineage>
        <taxon>Eukaryota</taxon>
        <taxon>Metazoa</taxon>
        <taxon>Ecdysozoa</taxon>
        <taxon>Arthropoda</taxon>
        <taxon>Hexapoda</taxon>
        <taxon>Insecta</taxon>
        <taxon>Pterygota</taxon>
        <taxon>Neoptera</taxon>
        <taxon>Endopterygota</taxon>
        <taxon>Diptera</taxon>
        <taxon>Nematocera</taxon>
        <taxon>Culicoidea</taxon>
        <taxon>Culicidae</taxon>
        <taxon>Culicinae</taxon>
        <taxon>Culicini</taxon>
        <taxon>Culex</taxon>
        <taxon>Culex</taxon>
    </lineage>
</organism>
<dbReference type="AlphaFoldDB" id="A0ABD1D1C3"/>
<name>A0ABD1D1C3_CULPP</name>
<proteinExistence type="predicted"/>
<protein>
    <submittedName>
        <fullName evidence="3">Uncharacterized protein</fullName>
    </submittedName>
</protein>
<evidence type="ECO:0000313" key="4">
    <source>
        <dbReference type="Proteomes" id="UP001562425"/>
    </source>
</evidence>
<dbReference type="EMBL" id="JBEHCU010008121">
    <property type="protein sequence ID" value="KAL1388237.1"/>
    <property type="molecule type" value="Genomic_DNA"/>
</dbReference>
<feature type="region of interest" description="Disordered" evidence="1">
    <location>
        <begin position="121"/>
        <end position="140"/>
    </location>
</feature>
<evidence type="ECO:0000256" key="1">
    <source>
        <dbReference type="SAM" id="MobiDB-lite"/>
    </source>
</evidence>
<evidence type="ECO:0000313" key="3">
    <source>
        <dbReference type="EMBL" id="KAL1388237.1"/>
    </source>
</evidence>
<comment type="caution">
    <text evidence="3">The sequence shown here is derived from an EMBL/GenBank/DDBJ whole genome shotgun (WGS) entry which is preliminary data.</text>
</comment>
<dbReference type="Proteomes" id="UP001562425">
    <property type="component" value="Unassembled WGS sequence"/>
</dbReference>
<sequence>MTGKCFVLGITTLALLNAVVPTYQYQLAPGPDPRASRRIQYPTTLQQLQQQQPRVFFPLEINVPDVINGILSSFRFIWGRFQSIFGLGSSTEIVAPDDEEYKSPVKTVSVEVDDPVRHPAMHRKTKIKNRKRAPTTKKKRKKIDLSAQWEMIAMDEGWF</sequence>
<accession>A0ABD1D1C3</accession>
<keyword evidence="2" id="KW-0732">Signal</keyword>
<feature type="chain" id="PRO_5044883380" evidence="2">
    <location>
        <begin position="19"/>
        <end position="159"/>
    </location>
</feature>
<reference evidence="3 4" key="1">
    <citation type="submission" date="2024-05" db="EMBL/GenBank/DDBJ databases">
        <title>Culex pipiens pipiens assembly and annotation.</title>
        <authorList>
            <person name="Alout H."/>
            <person name="Durand T."/>
        </authorList>
    </citation>
    <scope>NUCLEOTIDE SEQUENCE [LARGE SCALE GENOMIC DNA]</scope>
    <source>
        <strain evidence="3">HA-2024</strain>
        <tissue evidence="3">Whole body</tissue>
    </source>
</reference>
<feature type="signal peptide" evidence="2">
    <location>
        <begin position="1"/>
        <end position="18"/>
    </location>
</feature>